<dbReference type="EMBL" id="LCUC01000116">
    <property type="protein sequence ID" value="KKY36475.1"/>
    <property type="molecule type" value="Genomic_DNA"/>
</dbReference>
<organism evidence="1 2">
    <name type="scientific">Diaporthe ampelina</name>
    <dbReference type="NCBI Taxonomy" id="1214573"/>
    <lineage>
        <taxon>Eukaryota</taxon>
        <taxon>Fungi</taxon>
        <taxon>Dikarya</taxon>
        <taxon>Ascomycota</taxon>
        <taxon>Pezizomycotina</taxon>
        <taxon>Sordariomycetes</taxon>
        <taxon>Sordariomycetidae</taxon>
        <taxon>Diaporthales</taxon>
        <taxon>Diaporthaceae</taxon>
        <taxon>Diaporthe</taxon>
    </lineage>
</organism>
<sequence>MENASKVDVALISDGEMPACAEVISKSFGHDAPFVDIYFPNHGTPSGQAQASKRLAAWKQSSESSTFLKAIARADEGSQEHIIGLAAIVEGTPVGRKLYEQCGLSAEIEEMRFDVGEEYVERRKPKLVFLTREPPT</sequence>
<evidence type="ECO:0000313" key="2">
    <source>
        <dbReference type="Proteomes" id="UP000034680"/>
    </source>
</evidence>
<name>A0A0G2I9Q2_9PEZI</name>
<proteinExistence type="predicted"/>
<protein>
    <submittedName>
        <fullName evidence="1">Uncharacterized protein</fullName>
    </submittedName>
</protein>
<comment type="caution">
    <text evidence="1">The sequence shown here is derived from an EMBL/GenBank/DDBJ whole genome shotgun (WGS) entry which is preliminary data.</text>
</comment>
<reference evidence="1 2" key="2">
    <citation type="submission" date="2015-05" db="EMBL/GenBank/DDBJ databases">
        <authorList>
            <person name="Morales-Cruz A."/>
            <person name="Amrine K.C."/>
            <person name="Cantu D."/>
        </authorList>
    </citation>
    <scope>NUCLEOTIDE SEQUENCE [LARGE SCALE GENOMIC DNA]</scope>
    <source>
        <strain evidence="1">DA912</strain>
    </source>
</reference>
<evidence type="ECO:0000313" key="1">
    <source>
        <dbReference type="EMBL" id="KKY36475.1"/>
    </source>
</evidence>
<dbReference type="STRING" id="1214573.A0A0G2I9Q2"/>
<dbReference type="Proteomes" id="UP000034680">
    <property type="component" value="Unassembled WGS sequence"/>
</dbReference>
<keyword evidence="2" id="KW-1185">Reference proteome</keyword>
<accession>A0A0G2I9Q2</accession>
<reference evidence="1 2" key="1">
    <citation type="submission" date="2015-05" db="EMBL/GenBank/DDBJ databases">
        <title>Distinctive expansion of gene families associated with plant cell wall degradation and secondary metabolism in the genomes of grapevine trunk pathogens.</title>
        <authorList>
            <person name="Lawrence D.P."/>
            <person name="Travadon R."/>
            <person name="Rolshausen P.E."/>
            <person name="Baumgartner K."/>
        </authorList>
    </citation>
    <scope>NUCLEOTIDE SEQUENCE [LARGE SCALE GENOMIC DNA]</scope>
    <source>
        <strain evidence="1">DA912</strain>
    </source>
</reference>
<gene>
    <name evidence="1" type="ORF">UCDDA912_g03546</name>
</gene>
<dbReference type="OrthoDB" id="4738875at2759"/>
<dbReference type="AlphaFoldDB" id="A0A0G2I9Q2"/>